<name>A0A1I3LDK3_9BACL</name>
<protein>
    <submittedName>
        <fullName evidence="2">Sporulation protein YtrH</fullName>
    </submittedName>
</protein>
<sequence length="109" mass="11892">MEQQFWQTTILDFFIALGVVLGGVALGGLGAFLTNDYPTERMLRLAEQLKIWAMVAALGGTFDTIRAIEVNVLGGQLGQAGQQLAFIVSSFIGAHIGVLFIRWFFQGEI</sequence>
<evidence type="ECO:0000313" key="3">
    <source>
        <dbReference type="Proteomes" id="UP000199545"/>
    </source>
</evidence>
<proteinExistence type="predicted"/>
<feature type="transmembrane region" description="Helical" evidence="1">
    <location>
        <begin position="12"/>
        <end position="31"/>
    </location>
</feature>
<feature type="transmembrane region" description="Helical" evidence="1">
    <location>
        <begin position="84"/>
        <end position="105"/>
    </location>
</feature>
<organism evidence="2 3">
    <name type="scientific">Thermoflavimicrobium dichotomicum</name>
    <dbReference type="NCBI Taxonomy" id="46223"/>
    <lineage>
        <taxon>Bacteria</taxon>
        <taxon>Bacillati</taxon>
        <taxon>Bacillota</taxon>
        <taxon>Bacilli</taxon>
        <taxon>Bacillales</taxon>
        <taxon>Thermoactinomycetaceae</taxon>
        <taxon>Thermoflavimicrobium</taxon>
    </lineage>
</organism>
<dbReference type="Pfam" id="PF14034">
    <property type="entry name" value="Spore_YtrH"/>
    <property type="match status" value="1"/>
</dbReference>
<gene>
    <name evidence="2" type="ORF">SAMN05421852_102144</name>
</gene>
<accession>A0A1I3LDK3</accession>
<dbReference type="EMBL" id="FORR01000002">
    <property type="protein sequence ID" value="SFI82767.1"/>
    <property type="molecule type" value="Genomic_DNA"/>
</dbReference>
<dbReference type="OrthoDB" id="2381692at2"/>
<dbReference type="InterPro" id="IPR025689">
    <property type="entry name" value="Spore_YtrH"/>
</dbReference>
<evidence type="ECO:0000313" key="2">
    <source>
        <dbReference type="EMBL" id="SFI82767.1"/>
    </source>
</evidence>
<evidence type="ECO:0000256" key="1">
    <source>
        <dbReference type="SAM" id="Phobius"/>
    </source>
</evidence>
<reference evidence="2 3" key="1">
    <citation type="submission" date="2016-10" db="EMBL/GenBank/DDBJ databases">
        <authorList>
            <person name="de Groot N.N."/>
        </authorList>
    </citation>
    <scope>NUCLEOTIDE SEQUENCE [LARGE SCALE GENOMIC DNA]</scope>
    <source>
        <strain evidence="2 3">DSM 44778</strain>
    </source>
</reference>
<dbReference type="STRING" id="46223.SAMN05421852_102144"/>
<dbReference type="Proteomes" id="UP000199545">
    <property type="component" value="Unassembled WGS sequence"/>
</dbReference>
<keyword evidence="1" id="KW-0472">Membrane</keyword>
<keyword evidence="3" id="KW-1185">Reference proteome</keyword>
<keyword evidence="1" id="KW-1133">Transmembrane helix</keyword>
<keyword evidence="1" id="KW-0812">Transmembrane</keyword>
<dbReference type="RefSeq" id="WP_093227927.1">
    <property type="nucleotide sequence ID" value="NZ_FORR01000002.1"/>
</dbReference>
<dbReference type="AlphaFoldDB" id="A0A1I3LDK3"/>